<accession>A0A1V8TRV0</accession>
<dbReference type="Proteomes" id="UP000192596">
    <property type="component" value="Unassembled WGS sequence"/>
</dbReference>
<dbReference type="OrthoDB" id="5382272at2759"/>
<keyword evidence="2" id="KW-1185">Reference proteome</keyword>
<sequence length="140" mass="15709">MFNFNVYGTVLGTFGHNATLNATVDCGSHCEMYGVPPGERRGEHTMLDFCALVDLQQPLEGRKSNGTCMPEPGYALITAPGYAWEWVFPWPGWFNVTFDAKTASDERIFCVTAEVCVKWEDSKKNDDVDGNRLHVHEDEV</sequence>
<reference evidence="2" key="1">
    <citation type="submission" date="2017-03" db="EMBL/GenBank/DDBJ databases">
        <title>Genomes of endolithic fungi from Antarctica.</title>
        <authorList>
            <person name="Coleine C."/>
            <person name="Masonjones S."/>
            <person name="Stajich J.E."/>
        </authorList>
    </citation>
    <scope>NUCLEOTIDE SEQUENCE [LARGE SCALE GENOMIC DNA]</scope>
    <source>
        <strain evidence="2">CCFEE 5527</strain>
    </source>
</reference>
<gene>
    <name evidence="1" type="ORF">B0A48_00914</name>
</gene>
<evidence type="ECO:0008006" key="3">
    <source>
        <dbReference type="Google" id="ProtNLM"/>
    </source>
</evidence>
<comment type="caution">
    <text evidence="1">The sequence shown here is derived from an EMBL/GenBank/DDBJ whole genome shotgun (WGS) entry which is preliminary data.</text>
</comment>
<dbReference type="AlphaFoldDB" id="A0A1V8TRV0"/>
<dbReference type="EMBL" id="NAJO01000002">
    <property type="protein sequence ID" value="OQO14038.1"/>
    <property type="molecule type" value="Genomic_DNA"/>
</dbReference>
<evidence type="ECO:0000313" key="2">
    <source>
        <dbReference type="Proteomes" id="UP000192596"/>
    </source>
</evidence>
<name>A0A1V8TRV0_9PEZI</name>
<dbReference type="InParanoid" id="A0A1V8TRV0"/>
<protein>
    <recommendedName>
        <fullName evidence="3">MD-2-related lipid-recognition domain-containing protein</fullName>
    </recommendedName>
</protein>
<evidence type="ECO:0000313" key="1">
    <source>
        <dbReference type="EMBL" id="OQO14038.1"/>
    </source>
</evidence>
<organism evidence="1 2">
    <name type="scientific">Cryoendolithus antarcticus</name>
    <dbReference type="NCBI Taxonomy" id="1507870"/>
    <lineage>
        <taxon>Eukaryota</taxon>
        <taxon>Fungi</taxon>
        <taxon>Dikarya</taxon>
        <taxon>Ascomycota</taxon>
        <taxon>Pezizomycotina</taxon>
        <taxon>Dothideomycetes</taxon>
        <taxon>Dothideomycetidae</taxon>
        <taxon>Cladosporiales</taxon>
        <taxon>Cladosporiaceae</taxon>
        <taxon>Cryoendolithus</taxon>
    </lineage>
</organism>
<proteinExistence type="predicted"/>